<dbReference type="EMBL" id="OQ709203">
    <property type="protein sequence ID" value="WGH20328.1"/>
    <property type="molecule type" value="Genomic_DNA"/>
</dbReference>
<evidence type="ECO:0000313" key="2">
    <source>
        <dbReference type="EMBL" id="WGH20328.1"/>
    </source>
</evidence>
<name>A0AAF0GKU8_9CAUD</name>
<sequence length="53" mass="5608">MKDKSQAGERAGTAVSAPPDPGTYVLVPVLDEADSFYTVFADGSYVLDWTPAT</sequence>
<accession>A0AAF0GKU8</accession>
<dbReference type="Proteomes" id="UP001241023">
    <property type="component" value="Segment"/>
</dbReference>
<protein>
    <submittedName>
        <fullName evidence="2">Uncharacterized protein</fullName>
    </submittedName>
</protein>
<feature type="region of interest" description="Disordered" evidence="1">
    <location>
        <begin position="1"/>
        <end position="20"/>
    </location>
</feature>
<reference evidence="2 3" key="1">
    <citation type="submission" date="2023-03" db="EMBL/GenBank/DDBJ databases">
        <authorList>
            <person name="Jones P.T."/>
            <person name="Zarakotas T.R."/>
            <person name="Pitt R.A."/>
            <person name="Hinrichsen E.D."/>
            <person name="Woods I.A."/>
            <person name="Gubitose M.G."/>
            <person name="Lord C.E."/>
            <person name="Wilkes B.M."/>
            <person name="Diggins A.E."/>
            <person name="Parsons M.T."/>
            <person name="Kearns B.S."/>
            <person name="Garlena R.A."/>
            <person name="Russell D.A."/>
            <person name="Jacobs-Sera D."/>
            <person name="Hatfull G.F."/>
        </authorList>
    </citation>
    <scope>NUCLEOTIDE SEQUENCE [LARGE SCALE GENOMIC DNA]</scope>
</reference>
<evidence type="ECO:0000313" key="3">
    <source>
        <dbReference type="Proteomes" id="UP001241023"/>
    </source>
</evidence>
<organism evidence="2 3">
    <name type="scientific">Arthrobacter phage MaGuCo</name>
    <dbReference type="NCBI Taxonomy" id="3038363"/>
    <lineage>
        <taxon>Viruses</taxon>
        <taxon>Duplodnaviria</taxon>
        <taxon>Heunggongvirae</taxon>
        <taxon>Uroviricota</taxon>
        <taxon>Caudoviricetes</taxon>
        <taxon>Casidaviridae</taxon>
        <taxon>Liebevirus</taxon>
        <taxon>Liebevirus maguco</taxon>
    </lineage>
</organism>
<keyword evidence="3" id="KW-1185">Reference proteome</keyword>
<proteinExistence type="predicted"/>
<evidence type="ECO:0000256" key="1">
    <source>
        <dbReference type="SAM" id="MobiDB-lite"/>
    </source>
</evidence>
<gene>
    <name evidence="2" type="primary">36</name>
    <name evidence="2" type="ORF">SEA_MAGUCO_36</name>
</gene>